<organism evidence="15 16">
    <name type="scientific">Mycteria americana</name>
    <name type="common">Wood stork</name>
    <dbReference type="NCBI Taxonomy" id="33587"/>
    <lineage>
        <taxon>Eukaryota</taxon>
        <taxon>Metazoa</taxon>
        <taxon>Chordata</taxon>
        <taxon>Craniata</taxon>
        <taxon>Vertebrata</taxon>
        <taxon>Euteleostomi</taxon>
        <taxon>Archelosauria</taxon>
        <taxon>Archosauria</taxon>
        <taxon>Dinosauria</taxon>
        <taxon>Saurischia</taxon>
        <taxon>Theropoda</taxon>
        <taxon>Coelurosauria</taxon>
        <taxon>Aves</taxon>
        <taxon>Neognathae</taxon>
        <taxon>Neoaves</taxon>
        <taxon>Aequornithes</taxon>
        <taxon>Ciconiiformes</taxon>
        <taxon>Ciconiidae</taxon>
        <taxon>Mycteria</taxon>
    </lineage>
</organism>
<evidence type="ECO:0000259" key="13">
    <source>
        <dbReference type="PROSITE" id="PS50011"/>
    </source>
</evidence>
<comment type="caution">
    <text evidence="15">The sequence shown here is derived from an EMBL/GenBank/DDBJ whole genome shotgun (WGS) entry which is preliminary data.</text>
</comment>
<protein>
    <recommendedName>
        <fullName evidence="3">Serine/threonine-protein kinase greatwall</fullName>
        <ecNumber evidence="2">2.7.11.1</ecNumber>
    </recommendedName>
    <alternativeName>
        <fullName evidence="9">Microtubule-associated serine/threonine-protein kinase-like</fullName>
    </alternativeName>
</protein>
<evidence type="ECO:0000313" key="16">
    <source>
        <dbReference type="Proteomes" id="UP001333110"/>
    </source>
</evidence>
<comment type="catalytic activity">
    <reaction evidence="11">
        <text>L-seryl-[protein] + ATP = O-phospho-L-seryl-[protein] + ADP + H(+)</text>
        <dbReference type="Rhea" id="RHEA:17989"/>
        <dbReference type="Rhea" id="RHEA-COMP:9863"/>
        <dbReference type="Rhea" id="RHEA-COMP:11604"/>
        <dbReference type="ChEBI" id="CHEBI:15378"/>
        <dbReference type="ChEBI" id="CHEBI:29999"/>
        <dbReference type="ChEBI" id="CHEBI:30616"/>
        <dbReference type="ChEBI" id="CHEBI:83421"/>
        <dbReference type="ChEBI" id="CHEBI:456216"/>
        <dbReference type="EC" id="2.7.11.1"/>
    </reaction>
</comment>
<dbReference type="InterPro" id="IPR000961">
    <property type="entry name" value="AGC-kinase_C"/>
</dbReference>
<dbReference type="EC" id="2.7.11.1" evidence="2"/>
<reference evidence="15 16" key="1">
    <citation type="journal article" date="2023" name="J. Hered.">
        <title>Chromosome-level genome of the wood stork (Mycteria americana) provides insight into avian chromosome evolution.</title>
        <authorList>
            <person name="Flamio R. Jr."/>
            <person name="Ramstad K.M."/>
        </authorList>
    </citation>
    <scope>NUCLEOTIDE SEQUENCE [LARGE SCALE GENOMIC DNA]</scope>
    <source>
        <strain evidence="15">JAX WOST 10</strain>
    </source>
</reference>
<dbReference type="FunFam" id="1.10.510.10:FF:000278">
    <property type="entry name" value="serine/threonine-protein kinase greatwall isoform X1"/>
    <property type="match status" value="1"/>
</dbReference>
<feature type="domain" description="Protein kinase" evidence="13">
    <location>
        <begin position="1"/>
        <end position="241"/>
    </location>
</feature>
<dbReference type="InterPro" id="IPR008271">
    <property type="entry name" value="Ser/Thr_kinase_AS"/>
</dbReference>
<accession>A0AAN7NJJ8</accession>
<feature type="compositionally biased region" description="Polar residues" evidence="12">
    <location>
        <begin position="361"/>
        <end position="372"/>
    </location>
</feature>
<feature type="region of interest" description="Disordered" evidence="12">
    <location>
        <begin position="553"/>
        <end position="576"/>
    </location>
</feature>
<keyword evidence="4" id="KW-0723">Serine/threonine-protein kinase</keyword>
<dbReference type="GO" id="GO:0004674">
    <property type="term" value="F:protein serine/threonine kinase activity"/>
    <property type="evidence" value="ECO:0007669"/>
    <property type="project" value="UniProtKB-KW"/>
</dbReference>
<dbReference type="FunFam" id="1.10.510.10:FF:000484">
    <property type="entry name" value="Serine/threonine-protein kinase greatwall, putative"/>
    <property type="match status" value="1"/>
</dbReference>
<sequence>MKKADMINKNMVHQVQAERDALALSKSPFIVHLYYSLQSANNIYLVMEYLIGGDVKSLLHIYGYFDEEMAVKYISEAALALDYLHRHGIIHRDLKPDNMLISNQGHIKLTDFGLSRVTLNREINMIDILTTPSMAKPKQDYSRTPGQLLSLISSLGFYTPVGMKMSGHNSSQSSDSLHGVISPLPMVQKENTPLSTKFFKTYLDTSQLTPVMPVRSLTPTLLQSRKRFGTSSASSQSHTYLSSMESECCSSSRWEKDVEQSEDELCSTTGKPSDNRSALLSNVELLNGKGIKVLKKKELESAISPISSNDSGSRQKLGSEHSDITDTPVTTLDVKGIVRKCLSENKIWEEKHFVNKREMTNETAETSNQQESPSRHNEPVKPTKEEEIFEKPGVKRSFELVDTSPCQEFNYVKKSNAEYKRGCQISELPANKRTGLTTEIQSLMLCDDGCLHDTCKSMEEVKSFIGNQQTVEKSLTPSIAKNFMCDLDAGYEKDDKKEYMNSSFLGTDDEKPLGILSADYDLSFPEMSVTESHLEKRLLDLDRSVKDLSFEEPKPEGMLITSPESRDASQNGEETHTVQDCKLLHCGKDNDQNPMNETCLDTVPSPSEKMMEALNLFKKNAVVFRSYNSPINISNVSEPCSMASLDIMDLSPACSGSYPTAITPLQKGRPYRVYQTPHQGDAGTPYRTPKSVRRGAAPVEGERILGTPDYLAPELLLTKPHGSLRLVCGLGITALVLSVLKDSLGVDLLEGRQALQRDLDRLDRWAGVNCMRFNKAKCKVLHLGHSNPMQRYRLGEEWLESCLAEKDLGVFVDSRLNMSQQCAQAAKKANGILACIKNSVASRTREVIVPLYSALVRPHLEYCVQFWAPHYKRDIEVLERVQRRAMKLVKGLEQKSYEERLRELGLFSLEKRRLRGDLIALYNYLKGGCREVGVGLFSQVTSDRTRGNGLKLRQGRFRLDIRKFFFTERVIKHWKRLPREVVESLSLEVFKGRLDVRYLETWCSAVDWWALGVCLFEFLTGIPPFNDETPTQVFQNILKRDIPWPEGEEKLSDNAQNAIDILLTIDSTERAGLKELKHHPLFHGVDWDNLQNQTMPFIPQPDDETDTSYFEARNNAQHLTVSGFSL</sequence>
<dbReference type="PRINTS" id="PR01345">
    <property type="entry name" value="CERVTRCPTASE"/>
</dbReference>
<evidence type="ECO:0000256" key="6">
    <source>
        <dbReference type="ARBA" id="ARBA00022741"/>
    </source>
</evidence>
<dbReference type="PANTHER" id="PTHR24356:SF1">
    <property type="entry name" value="SERINE_THREONINE-PROTEIN KINASE GREATWALL"/>
    <property type="match status" value="1"/>
</dbReference>
<feature type="region of interest" description="Disordered" evidence="12">
    <location>
        <begin position="304"/>
        <end position="324"/>
    </location>
</feature>
<keyword evidence="8" id="KW-0067">ATP-binding</keyword>
<evidence type="ECO:0000259" key="14">
    <source>
        <dbReference type="PROSITE" id="PS51285"/>
    </source>
</evidence>
<dbReference type="Pfam" id="PF00069">
    <property type="entry name" value="Pkinase"/>
    <property type="match status" value="2"/>
</dbReference>
<evidence type="ECO:0000256" key="7">
    <source>
        <dbReference type="ARBA" id="ARBA00022777"/>
    </source>
</evidence>
<dbReference type="EMBL" id="JAUNZN010000002">
    <property type="protein sequence ID" value="KAK4825564.1"/>
    <property type="molecule type" value="Genomic_DNA"/>
</dbReference>
<evidence type="ECO:0000256" key="8">
    <source>
        <dbReference type="ARBA" id="ARBA00022840"/>
    </source>
</evidence>
<feature type="compositionally biased region" description="Basic and acidic residues" evidence="12">
    <location>
        <begin position="373"/>
        <end position="386"/>
    </location>
</feature>
<dbReference type="InterPro" id="IPR000719">
    <property type="entry name" value="Prot_kinase_dom"/>
</dbReference>
<evidence type="ECO:0000256" key="11">
    <source>
        <dbReference type="ARBA" id="ARBA00048679"/>
    </source>
</evidence>
<comment type="catalytic activity">
    <reaction evidence="10">
        <text>L-threonyl-[protein] + ATP = O-phospho-L-threonyl-[protein] + ADP + H(+)</text>
        <dbReference type="Rhea" id="RHEA:46608"/>
        <dbReference type="Rhea" id="RHEA-COMP:11060"/>
        <dbReference type="Rhea" id="RHEA-COMP:11605"/>
        <dbReference type="ChEBI" id="CHEBI:15378"/>
        <dbReference type="ChEBI" id="CHEBI:30013"/>
        <dbReference type="ChEBI" id="CHEBI:30616"/>
        <dbReference type="ChEBI" id="CHEBI:61977"/>
        <dbReference type="ChEBI" id="CHEBI:456216"/>
        <dbReference type="EC" id="2.7.11.1"/>
    </reaction>
</comment>
<evidence type="ECO:0000256" key="1">
    <source>
        <dbReference type="ARBA" id="ARBA00009903"/>
    </source>
</evidence>
<evidence type="ECO:0000256" key="4">
    <source>
        <dbReference type="ARBA" id="ARBA00022527"/>
    </source>
</evidence>
<evidence type="ECO:0000256" key="10">
    <source>
        <dbReference type="ARBA" id="ARBA00047899"/>
    </source>
</evidence>
<name>A0AAN7NJJ8_MYCAM</name>
<dbReference type="InterPro" id="IPR050236">
    <property type="entry name" value="Ser_Thr_kinase_AGC"/>
</dbReference>
<evidence type="ECO:0000256" key="3">
    <source>
        <dbReference type="ARBA" id="ARBA00022148"/>
    </source>
</evidence>
<dbReference type="PROSITE" id="PS51285">
    <property type="entry name" value="AGC_KINASE_CTER"/>
    <property type="match status" value="1"/>
</dbReference>
<proteinExistence type="inferred from homology"/>
<dbReference type="Gene3D" id="1.10.510.10">
    <property type="entry name" value="Transferase(Phosphotransferase) domain 1"/>
    <property type="match status" value="2"/>
</dbReference>
<dbReference type="SUPFAM" id="SSF56112">
    <property type="entry name" value="Protein kinase-like (PK-like)"/>
    <property type="match status" value="2"/>
</dbReference>
<dbReference type="GO" id="GO:0005634">
    <property type="term" value="C:nucleus"/>
    <property type="evidence" value="ECO:0007669"/>
    <property type="project" value="TreeGrafter"/>
</dbReference>
<dbReference type="GO" id="GO:0035556">
    <property type="term" value="P:intracellular signal transduction"/>
    <property type="evidence" value="ECO:0007669"/>
    <property type="project" value="TreeGrafter"/>
</dbReference>
<keyword evidence="6" id="KW-0547">Nucleotide-binding</keyword>
<evidence type="ECO:0000313" key="15">
    <source>
        <dbReference type="EMBL" id="KAK4825564.1"/>
    </source>
</evidence>
<evidence type="ECO:0000256" key="12">
    <source>
        <dbReference type="SAM" id="MobiDB-lite"/>
    </source>
</evidence>
<feature type="domain" description="AGC-kinase C-terminal" evidence="14">
    <location>
        <begin position="1083"/>
        <end position="1126"/>
    </location>
</feature>
<dbReference type="InterPro" id="IPR011009">
    <property type="entry name" value="Kinase-like_dom_sf"/>
</dbReference>
<evidence type="ECO:0000256" key="5">
    <source>
        <dbReference type="ARBA" id="ARBA00022679"/>
    </source>
</evidence>
<dbReference type="Gene3D" id="3.30.200.20">
    <property type="entry name" value="Phosphorylase Kinase, domain 1"/>
    <property type="match status" value="1"/>
</dbReference>
<keyword evidence="16" id="KW-1185">Reference proteome</keyword>
<feature type="region of interest" description="Disordered" evidence="12">
    <location>
        <begin position="358"/>
        <end position="386"/>
    </location>
</feature>
<keyword evidence="7" id="KW-0418">Kinase</keyword>
<dbReference type="PROSITE" id="PS50011">
    <property type="entry name" value="PROTEIN_KINASE_DOM"/>
    <property type="match status" value="2"/>
</dbReference>
<gene>
    <name evidence="15" type="ORF">QYF61_000152</name>
</gene>
<feature type="compositionally biased region" description="Polar residues" evidence="12">
    <location>
        <begin position="304"/>
        <end position="316"/>
    </location>
</feature>
<feature type="domain" description="Protein kinase" evidence="13">
    <location>
        <begin position="671"/>
        <end position="1082"/>
    </location>
</feature>
<keyword evidence="5" id="KW-0808">Transferase</keyword>
<dbReference type="GO" id="GO:0005524">
    <property type="term" value="F:ATP binding"/>
    <property type="evidence" value="ECO:0007669"/>
    <property type="project" value="UniProtKB-KW"/>
</dbReference>
<dbReference type="PROSITE" id="PS00108">
    <property type="entry name" value="PROTEIN_KINASE_ST"/>
    <property type="match status" value="1"/>
</dbReference>
<dbReference type="PANTHER" id="PTHR24356">
    <property type="entry name" value="SERINE/THREONINE-PROTEIN KINASE"/>
    <property type="match status" value="1"/>
</dbReference>
<dbReference type="AlphaFoldDB" id="A0AAN7NJJ8"/>
<comment type="similarity">
    <text evidence="1">Belongs to the protein kinase superfamily. AGC Ser/Thr protein kinase family.</text>
</comment>
<dbReference type="SMART" id="SM00220">
    <property type="entry name" value="S_TKc"/>
    <property type="match status" value="1"/>
</dbReference>
<evidence type="ECO:0000256" key="9">
    <source>
        <dbReference type="ARBA" id="ARBA00033099"/>
    </source>
</evidence>
<dbReference type="Proteomes" id="UP001333110">
    <property type="component" value="Unassembled WGS sequence"/>
</dbReference>
<evidence type="ECO:0000256" key="2">
    <source>
        <dbReference type="ARBA" id="ARBA00012513"/>
    </source>
</evidence>